<accession>A0A511JN76</accession>
<dbReference type="Proteomes" id="UP000321049">
    <property type="component" value="Unassembled WGS sequence"/>
</dbReference>
<evidence type="ECO:0000256" key="1">
    <source>
        <dbReference type="SAM" id="MobiDB-lite"/>
    </source>
</evidence>
<protein>
    <submittedName>
        <fullName evidence="3">Uncharacterized protein</fullName>
    </submittedName>
</protein>
<feature type="compositionally biased region" description="Pro residues" evidence="1">
    <location>
        <begin position="457"/>
        <end position="469"/>
    </location>
</feature>
<keyword evidence="4" id="KW-1185">Reference proteome</keyword>
<sequence>MLKRLTTAAIGVVGLVVIGLGIASATVWRADDVLVATTSGGAHTLVTDPGVLELGGDPVTVKVSVPDDGTVVLAVGRDTDVAGWVGSDAHGQVTGLSGWHALAVDDVAAAEPTPAPTDAASTEAPPADAASPAPTEGATDAPSTVADPTGSDLWVAEVTGTGSAELVWPAQEGRWSLLAVSTGESAPTLALAWPRVVTTPWLWPCVAVGTLLVLVSAWLLLRGIRRRRAGLDEPRWHSVSTGATPVVVVSEDIDAIPVLTRRQLREAAQSHAARPRSGPVPQVSAPAPAPAPAPAEPSRAPVPTGASATTPAGAGTSRRALRPPTGAIPVTRPGTAPESGPPAPGWAPTPPTPGRAPGAPPPAPGRPSGVPAGPTGLPSGAPAGPARAPAWSSGATGGSSSDPGRPSGRPPAPAGAPGWSGAPPAPGGGAAAGPGRPADPAPTGPHGRPSWVRGTAGPPPTATPAPAPAPVTGAERSGPTGWSAVPPPPGARVRPGSPSGPDSSAHAGRPTWVRPAAAEAPSTDDPATAGSRADAWRRAWGLPPTEGSPDATQNDTDTRGEQR</sequence>
<feature type="compositionally biased region" description="Low complexity" evidence="1">
    <location>
        <begin position="491"/>
        <end position="501"/>
    </location>
</feature>
<feature type="region of interest" description="Disordered" evidence="1">
    <location>
        <begin position="112"/>
        <end position="149"/>
    </location>
</feature>
<feature type="compositionally biased region" description="Low complexity" evidence="1">
    <location>
        <begin position="112"/>
        <end position="135"/>
    </location>
</feature>
<comment type="caution">
    <text evidence="3">The sequence shown here is derived from an EMBL/GenBank/DDBJ whole genome shotgun (WGS) entry which is preliminary data.</text>
</comment>
<dbReference type="RefSeq" id="WP_146847039.1">
    <property type="nucleotide sequence ID" value="NZ_BJWH01000016.1"/>
</dbReference>
<dbReference type="OrthoDB" id="3249401at2"/>
<dbReference type="EMBL" id="BJWH01000016">
    <property type="protein sequence ID" value="GEL99384.1"/>
    <property type="molecule type" value="Genomic_DNA"/>
</dbReference>
<feature type="compositionally biased region" description="Low complexity" evidence="1">
    <location>
        <begin position="277"/>
        <end position="286"/>
    </location>
</feature>
<keyword evidence="2" id="KW-0472">Membrane</keyword>
<evidence type="ECO:0000256" key="2">
    <source>
        <dbReference type="SAM" id="Phobius"/>
    </source>
</evidence>
<keyword evidence="2" id="KW-0812">Transmembrane</keyword>
<feature type="compositionally biased region" description="Low complexity" evidence="1">
    <location>
        <begin position="296"/>
        <end position="318"/>
    </location>
</feature>
<feature type="transmembrane region" description="Helical" evidence="2">
    <location>
        <begin position="201"/>
        <end position="221"/>
    </location>
</feature>
<feature type="compositionally biased region" description="Low complexity" evidence="1">
    <location>
        <begin position="366"/>
        <end position="407"/>
    </location>
</feature>
<evidence type="ECO:0000313" key="3">
    <source>
        <dbReference type="EMBL" id="GEL99384.1"/>
    </source>
</evidence>
<dbReference type="AlphaFoldDB" id="A0A511JN76"/>
<reference evidence="3 4" key="1">
    <citation type="submission" date="2019-07" db="EMBL/GenBank/DDBJ databases">
        <title>Whole genome shotgun sequence of Cellulomonas terrae NBRC 100819.</title>
        <authorList>
            <person name="Hosoyama A."/>
            <person name="Uohara A."/>
            <person name="Ohji S."/>
            <person name="Ichikawa N."/>
        </authorList>
    </citation>
    <scope>NUCLEOTIDE SEQUENCE [LARGE SCALE GENOMIC DNA]</scope>
    <source>
        <strain evidence="3 4">NBRC 100819</strain>
    </source>
</reference>
<gene>
    <name evidence="3" type="ORF">CTE05_29310</name>
</gene>
<name>A0A511JN76_9CELL</name>
<proteinExistence type="predicted"/>
<feature type="compositionally biased region" description="Pro residues" evidence="1">
    <location>
        <begin position="339"/>
        <end position="365"/>
    </location>
</feature>
<evidence type="ECO:0000313" key="4">
    <source>
        <dbReference type="Proteomes" id="UP000321049"/>
    </source>
</evidence>
<feature type="region of interest" description="Disordered" evidence="1">
    <location>
        <begin position="266"/>
        <end position="563"/>
    </location>
</feature>
<keyword evidence="2" id="KW-1133">Transmembrane helix</keyword>
<organism evidence="3 4">
    <name type="scientific">Cellulomonas terrae</name>
    <dbReference type="NCBI Taxonomy" id="311234"/>
    <lineage>
        <taxon>Bacteria</taxon>
        <taxon>Bacillati</taxon>
        <taxon>Actinomycetota</taxon>
        <taxon>Actinomycetes</taxon>
        <taxon>Micrococcales</taxon>
        <taxon>Cellulomonadaceae</taxon>
        <taxon>Cellulomonas</taxon>
    </lineage>
</organism>